<evidence type="ECO:0000256" key="10">
    <source>
        <dbReference type="PROSITE-ProRule" id="PRU10141"/>
    </source>
</evidence>
<feature type="region of interest" description="Disordered" evidence="11">
    <location>
        <begin position="522"/>
        <end position="543"/>
    </location>
</feature>
<dbReference type="Pfam" id="PF00069">
    <property type="entry name" value="Pkinase"/>
    <property type="match status" value="2"/>
</dbReference>
<dbReference type="EC" id="2.7.11.1" evidence="1"/>
<feature type="compositionally biased region" description="Basic and acidic residues" evidence="11">
    <location>
        <begin position="1027"/>
        <end position="1052"/>
    </location>
</feature>
<feature type="region of interest" description="Disordered" evidence="11">
    <location>
        <begin position="933"/>
        <end position="1007"/>
    </location>
</feature>
<evidence type="ECO:0000313" key="14">
    <source>
        <dbReference type="EMBL" id="KAK2953457.1"/>
    </source>
</evidence>
<dbReference type="InterPro" id="IPR008271">
    <property type="entry name" value="Ser/Thr_kinase_AS"/>
</dbReference>
<dbReference type="Proteomes" id="UP001281761">
    <property type="component" value="Unassembled WGS sequence"/>
</dbReference>
<dbReference type="EMBL" id="JARBJD010000091">
    <property type="protein sequence ID" value="KAK2953457.1"/>
    <property type="molecule type" value="Genomic_DNA"/>
</dbReference>
<feature type="compositionally biased region" description="Polar residues" evidence="11">
    <location>
        <begin position="961"/>
        <end position="970"/>
    </location>
</feature>
<evidence type="ECO:0000256" key="11">
    <source>
        <dbReference type="SAM" id="MobiDB-lite"/>
    </source>
</evidence>
<evidence type="ECO:0000256" key="5">
    <source>
        <dbReference type="ARBA" id="ARBA00022741"/>
    </source>
</evidence>
<keyword evidence="3" id="KW-0597">Phosphoprotein</keyword>
<name>A0ABQ9XRP0_9EUKA</name>
<feature type="compositionally biased region" description="Polar residues" evidence="11">
    <location>
        <begin position="1053"/>
        <end position="1070"/>
    </location>
</feature>
<keyword evidence="15" id="KW-1185">Reference proteome</keyword>
<proteinExistence type="predicted"/>
<feature type="region of interest" description="Disordered" evidence="11">
    <location>
        <begin position="1027"/>
        <end position="1099"/>
    </location>
</feature>
<dbReference type="PROSITE" id="PS00108">
    <property type="entry name" value="PROTEIN_KINASE_ST"/>
    <property type="match status" value="1"/>
</dbReference>
<feature type="region of interest" description="Disordered" evidence="11">
    <location>
        <begin position="779"/>
        <end position="807"/>
    </location>
</feature>
<keyword evidence="4 14" id="KW-0808">Transferase</keyword>
<dbReference type="InterPro" id="IPR000719">
    <property type="entry name" value="Prot_kinase_dom"/>
</dbReference>
<dbReference type="InterPro" id="IPR050236">
    <property type="entry name" value="Ser_Thr_kinase_AGC"/>
</dbReference>
<feature type="compositionally biased region" description="Polar residues" evidence="11">
    <location>
        <begin position="1212"/>
        <end position="1222"/>
    </location>
</feature>
<feature type="domain" description="AGC-kinase C-terminal" evidence="13">
    <location>
        <begin position="422"/>
        <end position="480"/>
    </location>
</feature>
<dbReference type="InterPro" id="IPR017441">
    <property type="entry name" value="Protein_kinase_ATP_BS"/>
</dbReference>
<evidence type="ECO:0000259" key="13">
    <source>
        <dbReference type="PROSITE" id="PS51285"/>
    </source>
</evidence>
<gene>
    <name evidence="14" type="ORF">BLNAU_11591</name>
</gene>
<dbReference type="GO" id="GO:0004674">
    <property type="term" value="F:protein serine/threonine kinase activity"/>
    <property type="evidence" value="ECO:0007669"/>
    <property type="project" value="UniProtKB-KW"/>
</dbReference>
<feature type="region of interest" description="Disordered" evidence="11">
    <location>
        <begin position="1123"/>
        <end position="1266"/>
    </location>
</feature>
<dbReference type="Gene3D" id="1.10.510.10">
    <property type="entry name" value="Transferase(Phosphotransferase) domain 1"/>
    <property type="match status" value="1"/>
</dbReference>
<keyword evidence="7 10" id="KW-0067">ATP-binding</keyword>
<evidence type="ECO:0000256" key="7">
    <source>
        <dbReference type="ARBA" id="ARBA00022840"/>
    </source>
</evidence>
<evidence type="ECO:0000256" key="6">
    <source>
        <dbReference type="ARBA" id="ARBA00022777"/>
    </source>
</evidence>
<dbReference type="PANTHER" id="PTHR24356">
    <property type="entry name" value="SERINE/THREONINE-PROTEIN KINASE"/>
    <property type="match status" value="1"/>
</dbReference>
<feature type="compositionally biased region" description="Low complexity" evidence="11">
    <location>
        <begin position="977"/>
        <end position="993"/>
    </location>
</feature>
<feature type="compositionally biased region" description="Low complexity" evidence="11">
    <location>
        <begin position="530"/>
        <end position="539"/>
    </location>
</feature>
<comment type="catalytic activity">
    <reaction evidence="9">
        <text>L-seryl-[protein] + ATP = O-phospho-L-seryl-[protein] + ADP + H(+)</text>
        <dbReference type="Rhea" id="RHEA:17989"/>
        <dbReference type="Rhea" id="RHEA-COMP:9863"/>
        <dbReference type="Rhea" id="RHEA-COMP:11604"/>
        <dbReference type="ChEBI" id="CHEBI:15378"/>
        <dbReference type="ChEBI" id="CHEBI:29999"/>
        <dbReference type="ChEBI" id="CHEBI:30616"/>
        <dbReference type="ChEBI" id="CHEBI:83421"/>
        <dbReference type="ChEBI" id="CHEBI:456216"/>
        <dbReference type="EC" id="2.7.11.1"/>
    </reaction>
</comment>
<dbReference type="InterPro" id="IPR011009">
    <property type="entry name" value="Kinase-like_dom_sf"/>
</dbReference>
<evidence type="ECO:0000256" key="2">
    <source>
        <dbReference type="ARBA" id="ARBA00022527"/>
    </source>
</evidence>
<dbReference type="Gene3D" id="3.30.200.20">
    <property type="entry name" value="Phosphorylase Kinase, domain 1"/>
    <property type="match status" value="1"/>
</dbReference>
<evidence type="ECO:0000256" key="4">
    <source>
        <dbReference type="ARBA" id="ARBA00022679"/>
    </source>
</evidence>
<evidence type="ECO:0000256" key="1">
    <source>
        <dbReference type="ARBA" id="ARBA00012513"/>
    </source>
</evidence>
<dbReference type="SMART" id="SM00220">
    <property type="entry name" value="S_TKc"/>
    <property type="match status" value="1"/>
</dbReference>
<keyword evidence="2 14" id="KW-0723">Serine/threonine-protein kinase</keyword>
<dbReference type="PROSITE" id="PS00107">
    <property type="entry name" value="PROTEIN_KINASE_ATP"/>
    <property type="match status" value="1"/>
</dbReference>
<dbReference type="InterPro" id="IPR000961">
    <property type="entry name" value="AGC-kinase_C"/>
</dbReference>
<feature type="compositionally biased region" description="Basic and acidic residues" evidence="11">
    <location>
        <begin position="1125"/>
        <end position="1167"/>
    </location>
</feature>
<evidence type="ECO:0000256" key="9">
    <source>
        <dbReference type="ARBA" id="ARBA00048679"/>
    </source>
</evidence>
<evidence type="ECO:0000256" key="8">
    <source>
        <dbReference type="ARBA" id="ARBA00047899"/>
    </source>
</evidence>
<feature type="compositionally biased region" description="Low complexity" evidence="11">
    <location>
        <begin position="705"/>
        <end position="725"/>
    </location>
</feature>
<feature type="compositionally biased region" description="Basic and acidic residues" evidence="11">
    <location>
        <begin position="943"/>
        <end position="952"/>
    </location>
</feature>
<feature type="binding site" evidence="10">
    <location>
        <position position="155"/>
    </location>
    <ligand>
        <name>ATP</name>
        <dbReference type="ChEBI" id="CHEBI:30616"/>
    </ligand>
</feature>
<feature type="region of interest" description="Disordered" evidence="11">
    <location>
        <begin position="704"/>
        <end position="725"/>
    </location>
</feature>
<dbReference type="PROSITE" id="PS50011">
    <property type="entry name" value="PROTEIN_KINASE_DOM"/>
    <property type="match status" value="1"/>
</dbReference>
<organism evidence="14 15">
    <name type="scientific">Blattamonas nauphoetae</name>
    <dbReference type="NCBI Taxonomy" id="2049346"/>
    <lineage>
        <taxon>Eukaryota</taxon>
        <taxon>Metamonada</taxon>
        <taxon>Preaxostyla</taxon>
        <taxon>Oxymonadida</taxon>
        <taxon>Blattamonas</taxon>
    </lineage>
</organism>
<evidence type="ECO:0000259" key="12">
    <source>
        <dbReference type="PROSITE" id="PS50011"/>
    </source>
</evidence>
<feature type="domain" description="Protein kinase" evidence="12">
    <location>
        <begin position="126"/>
        <end position="419"/>
    </location>
</feature>
<protein>
    <recommendedName>
        <fullName evidence="1">non-specific serine/threonine protein kinase</fullName>
        <ecNumber evidence="1">2.7.11.1</ecNumber>
    </recommendedName>
</protein>
<keyword evidence="5 10" id="KW-0547">Nucleotide-binding</keyword>
<feature type="compositionally biased region" description="Basic and acidic residues" evidence="11">
    <location>
        <begin position="1223"/>
        <end position="1234"/>
    </location>
</feature>
<keyword evidence="6 14" id="KW-0418">Kinase</keyword>
<evidence type="ECO:0000256" key="3">
    <source>
        <dbReference type="ARBA" id="ARBA00022553"/>
    </source>
</evidence>
<reference evidence="14 15" key="1">
    <citation type="journal article" date="2022" name="bioRxiv">
        <title>Genomics of Preaxostyla Flagellates Illuminates Evolutionary Transitions and the Path Towards Mitochondrial Loss.</title>
        <authorList>
            <person name="Novak L.V.F."/>
            <person name="Treitli S.C."/>
            <person name="Pyrih J."/>
            <person name="Halakuc P."/>
            <person name="Pipaliya S.V."/>
            <person name="Vacek V."/>
            <person name="Brzon O."/>
            <person name="Soukal P."/>
            <person name="Eme L."/>
            <person name="Dacks J.B."/>
            <person name="Karnkowska A."/>
            <person name="Elias M."/>
            <person name="Hampl V."/>
        </authorList>
    </citation>
    <scope>NUCLEOTIDE SEQUENCE [LARGE SCALE GENOMIC DNA]</scope>
    <source>
        <strain evidence="14">NAU3</strain>
        <tissue evidence="14">Gut</tissue>
    </source>
</reference>
<evidence type="ECO:0000313" key="15">
    <source>
        <dbReference type="Proteomes" id="UP001281761"/>
    </source>
</evidence>
<sequence>MYIRRNVQIQTTLKNRHLKGQNLNFASFAHRTLSMEIDVAHAPPELEEISQESLEKAERFKSSLIDYYRELLVFLRDKRKRRKQFNRFVKQHHLQGNDLQKYKREFLAKELTFLRLRRTHTTASDFRWIALLGAGSFAQVFLCRHISTSTLVAMKRISLDSYSNSDKIFRLRTERAVLGALNNDWLIRLYYAFQDSKYLYLAMEYAPGGDFGNLLQNVGYLDEQVTCHYLAQMICCIHTLHLAGYIHRDVKPSNFLFGADGLLRLGDFGLSKGDPESLPAGCDDTSEFDVGGTRPTSAVSDSLGLSFLQEGEQVKLFGETFLGTPDYMAIEMTRNEGYDETVDWWSVGCIMYEMLSGHPPFHSINDEAVMSSVKDYRQTLVRPKDISDDAWNMITHLICEPEDRLGRNGISDFIHHPLFLKHNISFRTLRQVQPPFIPTLASDVDLTYFDTAIPIDLSILRSSSGVGFEAVQTNEIPETSVFGFSNPFDVHGLLIDVPKVGREVIDDCDTESNSLVPVSRQSDDDILFDRPTPSSRTRSNSMDSVSSLDTVIIHSDLPIESTTPSILSSSFDISTPLSLTNSYQPFSEPITPSIGNPFAESTAASFYNTPIMQSTRLSRVASISQTVVSPSYTNILTTPPPLSNPPQYPAFTQTFIGASFQPVNANPFETVETPQAQLSNSFSTLPVEESAVFTFHTKHSTRPVTAIHSSSSSHSLHASQSTSQLPNPSLFAADLISSRILEHTQEDSDRVRRRPTITDIIASELGGSKTERRIQEYNIQQGWNGTQLRDDSSLSSSQSDPSPDSSWMIRTADSEIIHLEIKPIKRGSQPHSNPWKKKGTRRYEGAEFGEDSSDGEMDSFHQTFEENPRQTVHNDIPAELDRMIQAQQKEMNDRLARQWMGMLPSANYHKQKESEFVMPTLPQASLTETTGTFQHEGEDELEHEGMLTDRDGSPLQPPKSVFTNSTNSSPILPPALPSGSTSSTSQPTSPDSPNQIGLNPLRTHVHSEPHSGFFYTYSSTAQSISVKGREIKANERQDSRLKRLKQTKRESPHSSLNYSPNHSPQGNVVLNESPPLARKTRHMSPGITSSLHTSPKLVPTPAHTPLFTSPFMSVSSIVPQGGALQRDEGASGHLPKLEDRHRRDSDEDKERETKEKERETKEKEKLKIKQQKRRNAHEHRRVNSNPRTIWKKEDAEPPRQQMASAHSAPLIFSSQPQSTSSFKRSDADVDKPDAAEAVTELGPKLFSEGKSGPVIVTYPSRLPPLH</sequence>
<dbReference type="PANTHER" id="PTHR24356:SF417">
    <property type="entry name" value="CELL CYCLE PROTEIN KINASE DBF2-RELATED"/>
    <property type="match status" value="1"/>
</dbReference>
<comment type="caution">
    <text evidence="14">The sequence shown here is derived from an EMBL/GenBank/DDBJ whole genome shotgun (WGS) entry which is preliminary data.</text>
</comment>
<feature type="compositionally biased region" description="Low complexity" evidence="11">
    <location>
        <begin position="793"/>
        <end position="806"/>
    </location>
</feature>
<dbReference type="PROSITE" id="PS51285">
    <property type="entry name" value="AGC_KINASE_CTER"/>
    <property type="match status" value="1"/>
</dbReference>
<comment type="catalytic activity">
    <reaction evidence="8">
        <text>L-threonyl-[protein] + ATP = O-phospho-L-threonyl-[protein] + ADP + H(+)</text>
        <dbReference type="Rhea" id="RHEA:46608"/>
        <dbReference type="Rhea" id="RHEA-COMP:11060"/>
        <dbReference type="Rhea" id="RHEA-COMP:11605"/>
        <dbReference type="ChEBI" id="CHEBI:15378"/>
        <dbReference type="ChEBI" id="CHEBI:30013"/>
        <dbReference type="ChEBI" id="CHEBI:30616"/>
        <dbReference type="ChEBI" id="CHEBI:61977"/>
        <dbReference type="ChEBI" id="CHEBI:456216"/>
        <dbReference type="EC" id="2.7.11.1"/>
    </reaction>
</comment>
<accession>A0ABQ9XRP0</accession>
<feature type="compositionally biased region" description="Basic residues" evidence="11">
    <location>
        <begin position="1168"/>
        <end position="1182"/>
    </location>
</feature>
<dbReference type="SUPFAM" id="SSF56112">
    <property type="entry name" value="Protein kinase-like (PK-like)"/>
    <property type="match status" value="1"/>
</dbReference>